<keyword evidence="1" id="KW-1133">Transmembrane helix</keyword>
<dbReference type="eggNOG" id="COG0716">
    <property type="taxonomic scope" value="Bacteria"/>
</dbReference>
<keyword evidence="1" id="KW-0812">Transmembrane</keyword>
<sequence>MRRVLALTYSQTGQLTDILDSVLQPMREQGEIELDIVHIEPAQPFPFPWPFVKFFRIFPETVAMQPIALKPVTTKYQDYDLVILSYQVWFLSPSLPIASFLQSEQGKALLSNTPVVTLIGCRGMWLMAQEKVKKLLEQANANLVDNIALIDDCGSAFSFLATPLWMFTGRKKPYSWVPKAGVSEQDIKNATRFGDAITQRLLADSSKIDSPMLKGLSAVKINEKLIASERVGNHSFSIWSRLLRKLGPQHSKRRVVGLTIYVIFLLTLILTVVPITALIKKLITPLTAKKVAKQKSYYAQPSGE</sequence>
<dbReference type="OrthoDB" id="4547866at2"/>
<keyword evidence="1" id="KW-0472">Membrane</keyword>
<dbReference type="InterPro" id="IPR029039">
    <property type="entry name" value="Flavoprotein-like_sf"/>
</dbReference>
<gene>
    <name evidence="2" type="ORF">DS2_07193</name>
</gene>
<evidence type="ECO:0000256" key="1">
    <source>
        <dbReference type="SAM" id="Phobius"/>
    </source>
</evidence>
<dbReference type="Gene3D" id="3.40.50.360">
    <property type="match status" value="1"/>
</dbReference>
<accession>W7QRY1</accession>
<dbReference type="STRING" id="1328313.DS2_07193"/>
<evidence type="ECO:0000313" key="2">
    <source>
        <dbReference type="EMBL" id="EWH10598.1"/>
    </source>
</evidence>
<dbReference type="Proteomes" id="UP000019276">
    <property type="component" value="Unassembled WGS sequence"/>
</dbReference>
<dbReference type="AlphaFoldDB" id="W7QRY1"/>
<protein>
    <recommendedName>
        <fullName evidence="4">Dialkylrecorsinol condensing enzyme</fullName>
    </recommendedName>
</protein>
<dbReference type="PATRIC" id="fig|1328313.3.peg.1468"/>
<dbReference type="RefSeq" id="WP_035014021.1">
    <property type="nucleotide sequence ID" value="NZ_ARZY01000010.1"/>
</dbReference>
<keyword evidence="3" id="KW-1185">Reference proteome</keyword>
<organism evidence="2 3">
    <name type="scientific">Catenovulum agarivorans DS-2</name>
    <dbReference type="NCBI Taxonomy" id="1328313"/>
    <lineage>
        <taxon>Bacteria</taxon>
        <taxon>Pseudomonadati</taxon>
        <taxon>Pseudomonadota</taxon>
        <taxon>Gammaproteobacteria</taxon>
        <taxon>Alteromonadales</taxon>
        <taxon>Alteromonadaceae</taxon>
        <taxon>Catenovulum</taxon>
    </lineage>
</organism>
<comment type="caution">
    <text evidence="2">The sequence shown here is derived from an EMBL/GenBank/DDBJ whole genome shotgun (WGS) entry which is preliminary data.</text>
</comment>
<dbReference type="EMBL" id="ARZY01000010">
    <property type="protein sequence ID" value="EWH10598.1"/>
    <property type="molecule type" value="Genomic_DNA"/>
</dbReference>
<reference evidence="2 3" key="1">
    <citation type="journal article" date="2014" name="Genome Announc.">
        <title>Draft Genome Sequence of the Agar-Degrading Bacterium Catenovulum sp. Strain DS-2, Isolated from Intestines of Haliotis diversicolor.</title>
        <authorList>
            <person name="Shan D."/>
            <person name="Li X."/>
            <person name="Gu Z."/>
            <person name="Wei G."/>
            <person name="Gao Z."/>
            <person name="Shao Z."/>
        </authorList>
    </citation>
    <scope>NUCLEOTIDE SEQUENCE [LARGE SCALE GENOMIC DNA]</scope>
    <source>
        <strain evidence="2 3">DS-2</strain>
    </source>
</reference>
<evidence type="ECO:0000313" key="3">
    <source>
        <dbReference type="Proteomes" id="UP000019276"/>
    </source>
</evidence>
<feature type="transmembrane region" description="Helical" evidence="1">
    <location>
        <begin position="255"/>
        <end position="279"/>
    </location>
</feature>
<name>W7QRY1_9ALTE</name>
<evidence type="ECO:0008006" key="4">
    <source>
        <dbReference type="Google" id="ProtNLM"/>
    </source>
</evidence>
<dbReference type="SUPFAM" id="SSF52218">
    <property type="entry name" value="Flavoproteins"/>
    <property type="match status" value="1"/>
</dbReference>
<proteinExistence type="predicted"/>